<protein>
    <recommendedName>
        <fullName evidence="4">NAD-dependent epimerase/dehydratase domain-containing protein</fullName>
    </recommendedName>
</protein>
<evidence type="ECO:0008006" key="4">
    <source>
        <dbReference type="Google" id="ProtNLM"/>
    </source>
</evidence>
<keyword evidence="1" id="KW-0732">Signal</keyword>
<feature type="chain" id="PRO_5040838981" description="NAD-dependent epimerase/dehydratase domain-containing protein" evidence="1">
    <location>
        <begin position="18"/>
        <end position="336"/>
    </location>
</feature>
<evidence type="ECO:0000313" key="2">
    <source>
        <dbReference type="EMBL" id="GMH54910.1"/>
    </source>
</evidence>
<accession>A0A9W6ZS06</accession>
<dbReference type="Gene3D" id="3.40.50.720">
    <property type="entry name" value="NAD(P)-binding Rossmann-like Domain"/>
    <property type="match status" value="1"/>
</dbReference>
<dbReference type="Proteomes" id="UP001162640">
    <property type="component" value="Unassembled WGS sequence"/>
</dbReference>
<dbReference type="EMBL" id="BLQM01000041">
    <property type="protein sequence ID" value="GMH54910.1"/>
    <property type="molecule type" value="Genomic_DNA"/>
</dbReference>
<name>A0A9W6ZS06_9STRA</name>
<evidence type="ECO:0000256" key="1">
    <source>
        <dbReference type="SAM" id="SignalP"/>
    </source>
</evidence>
<dbReference type="InterPro" id="IPR036291">
    <property type="entry name" value="NAD(P)-bd_dom_sf"/>
</dbReference>
<dbReference type="SUPFAM" id="SSF51735">
    <property type="entry name" value="NAD(P)-binding Rossmann-fold domains"/>
    <property type="match status" value="1"/>
</dbReference>
<evidence type="ECO:0000313" key="3">
    <source>
        <dbReference type="Proteomes" id="UP001162640"/>
    </source>
</evidence>
<reference evidence="3" key="1">
    <citation type="journal article" date="2023" name="Commun. Biol.">
        <title>Genome analysis of Parmales, the sister group of diatoms, reveals the evolutionary specialization of diatoms from phago-mixotrophs to photoautotrophs.</title>
        <authorList>
            <person name="Ban H."/>
            <person name="Sato S."/>
            <person name="Yoshikawa S."/>
            <person name="Yamada K."/>
            <person name="Nakamura Y."/>
            <person name="Ichinomiya M."/>
            <person name="Sato N."/>
            <person name="Blanc-Mathieu R."/>
            <person name="Endo H."/>
            <person name="Kuwata A."/>
            <person name="Ogata H."/>
        </authorList>
    </citation>
    <scope>NUCLEOTIDE SEQUENCE [LARGE SCALE GENOMIC DNA]</scope>
</reference>
<sequence length="336" mass="36954">MNTILAIIIALATSVNSLGVRSLIVNGKGGGHVAIGFHLAETLSLDQGHQVTILQNDDVDFTQTPFNAYANLPSNVQIVMKSFDSTFSYPFKDLEFDFVFDNNSKDPTGPVESALLKSNPCKQRYTFVGSAGIYEKPDSLPHNSPLNESMPINTKKPAAQFEAALSSTSIPHILFRCQYIYGPLCSKNYLDYFTYRIKNMLPLPIPSPGTQIASLTDVRDVAYQLSCVCTSLPPTGSIFNTGTFNDLKHSYVDIAEMIGDGLNKTPDVKLIDPEIKTDFPFRAKEFFVKSDKSVKEFDNFGGGEKKLKNYIPEIISSFDARDPTVDTSKDSVAISA</sequence>
<organism evidence="2 3">
    <name type="scientific">Triparma laevis f. inornata</name>
    <dbReference type="NCBI Taxonomy" id="1714386"/>
    <lineage>
        <taxon>Eukaryota</taxon>
        <taxon>Sar</taxon>
        <taxon>Stramenopiles</taxon>
        <taxon>Ochrophyta</taxon>
        <taxon>Bolidophyceae</taxon>
        <taxon>Parmales</taxon>
        <taxon>Triparmaceae</taxon>
        <taxon>Triparma</taxon>
    </lineage>
</organism>
<dbReference type="AlphaFoldDB" id="A0A9W6ZS06"/>
<proteinExistence type="predicted"/>
<comment type="caution">
    <text evidence="2">The sequence shown here is derived from an EMBL/GenBank/DDBJ whole genome shotgun (WGS) entry which is preliminary data.</text>
</comment>
<feature type="signal peptide" evidence="1">
    <location>
        <begin position="1"/>
        <end position="17"/>
    </location>
</feature>
<gene>
    <name evidence="2" type="ORF">TL16_g01779</name>
</gene>